<proteinExistence type="predicted"/>
<feature type="region of interest" description="Disordered" evidence="1">
    <location>
        <begin position="1"/>
        <end position="20"/>
    </location>
</feature>
<evidence type="ECO:0000313" key="2">
    <source>
        <dbReference type="EMBL" id="RXH96825.1"/>
    </source>
</evidence>
<reference evidence="2 3" key="1">
    <citation type="submission" date="2018-10" db="EMBL/GenBank/DDBJ databases">
        <title>A high-quality apple genome assembly.</title>
        <authorList>
            <person name="Hu J."/>
        </authorList>
    </citation>
    <scope>NUCLEOTIDE SEQUENCE [LARGE SCALE GENOMIC DNA]</scope>
    <source>
        <strain evidence="3">cv. HFTH1</strain>
        <tissue evidence="2">Young leaf</tissue>
    </source>
</reference>
<dbReference type="Proteomes" id="UP000290289">
    <property type="component" value="Chromosome 6"/>
</dbReference>
<organism evidence="2 3">
    <name type="scientific">Malus domestica</name>
    <name type="common">Apple</name>
    <name type="synonym">Pyrus malus</name>
    <dbReference type="NCBI Taxonomy" id="3750"/>
    <lineage>
        <taxon>Eukaryota</taxon>
        <taxon>Viridiplantae</taxon>
        <taxon>Streptophyta</taxon>
        <taxon>Embryophyta</taxon>
        <taxon>Tracheophyta</taxon>
        <taxon>Spermatophyta</taxon>
        <taxon>Magnoliopsida</taxon>
        <taxon>eudicotyledons</taxon>
        <taxon>Gunneridae</taxon>
        <taxon>Pentapetalae</taxon>
        <taxon>rosids</taxon>
        <taxon>fabids</taxon>
        <taxon>Rosales</taxon>
        <taxon>Rosaceae</taxon>
        <taxon>Amygdaloideae</taxon>
        <taxon>Maleae</taxon>
        <taxon>Malus</taxon>
    </lineage>
</organism>
<dbReference type="STRING" id="3750.A0A498JNX6"/>
<keyword evidence="3" id="KW-1185">Reference proteome</keyword>
<protein>
    <submittedName>
        <fullName evidence="2">Uncharacterized protein</fullName>
    </submittedName>
</protein>
<name>A0A498JNX6_MALDO</name>
<comment type="caution">
    <text evidence="2">The sequence shown here is derived from an EMBL/GenBank/DDBJ whole genome shotgun (WGS) entry which is preliminary data.</text>
</comment>
<gene>
    <name evidence="2" type="ORF">DVH24_009667</name>
</gene>
<dbReference type="EMBL" id="RDQH01000332">
    <property type="protein sequence ID" value="RXH96825.1"/>
    <property type="molecule type" value="Genomic_DNA"/>
</dbReference>
<evidence type="ECO:0000256" key="1">
    <source>
        <dbReference type="SAM" id="MobiDB-lite"/>
    </source>
</evidence>
<evidence type="ECO:0000313" key="3">
    <source>
        <dbReference type="Proteomes" id="UP000290289"/>
    </source>
</evidence>
<sequence length="233" mass="27347">MKTTKKPAKKGKLRKKKAKQKKEYMQYRCNMTGFADAMKVYNPMLQRRQDVYDELAKTPFWSLLKTYMDGTLITSERKRKLDMDLIKIINCYNSKNQKFKFGCHKSQGISSDDVVQIFGLKNEGIDLPNTDKLTKFGDNDNLIKILFIDVKIVKKKFLAEAYKIALEDETPEAHKILLHLYAHTLFNHYYSQTLKPTSPGINKYNWAKGVRDYLFKMLDKANKKKGRKEKNQR</sequence>
<accession>A0A498JNX6</accession>
<dbReference type="AlphaFoldDB" id="A0A498JNX6"/>